<gene>
    <name evidence="2" type="ORF">QGN29_05480</name>
</gene>
<protein>
    <submittedName>
        <fullName evidence="2">Uncharacterized protein</fullName>
    </submittedName>
</protein>
<dbReference type="Proteomes" id="UP001268683">
    <property type="component" value="Chromosome"/>
</dbReference>
<reference evidence="2" key="1">
    <citation type="submission" date="2023-04" db="EMBL/GenBank/DDBJ databases">
        <title>Complete genome sequence of Temperatibacter marinus.</title>
        <authorList>
            <person name="Rong J.-C."/>
            <person name="Yi M.-L."/>
            <person name="Zhao Q."/>
        </authorList>
    </citation>
    <scope>NUCLEOTIDE SEQUENCE</scope>
    <source>
        <strain evidence="2">NBRC 110045</strain>
    </source>
</reference>
<feature type="compositionally biased region" description="Polar residues" evidence="1">
    <location>
        <begin position="401"/>
        <end position="419"/>
    </location>
</feature>
<organism evidence="2 3">
    <name type="scientific">Temperatibacter marinus</name>
    <dbReference type="NCBI Taxonomy" id="1456591"/>
    <lineage>
        <taxon>Bacteria</taxon>
        <taxon>Pseudomonadati</taxon>
        <taxon>Pseudomonadota</taxon>
        <taxon>Alphaproteobacteria</taxon>
        <taxon>Kordiimonadales</taxon>
        <taxon>Temperatibacteraceae</taxon>
        <taxon>Temperatibacter</taxon>
    </lineage>
</organism>
<proteinExistence type="predicted"/>
<keyword evidence="3" id="KW-1185">Reference proteome</keyword>
<evidence type="ECO:0000256" key="1">
    <source>
        <dbReference type="SAM" id="MobiDB-lite"/>
    </source>
</evidence>
<evidence type="ECO:0000313" key="3">
    <source>
        <dbReference type="Proteomes" id="UP001268683"/>
    </source>
</evidence>
<name>A0AA52EKC6_9PROT</name>
<accession>A0AA52EKC6</accession>
<dbReference type="EMBL" id="CP123872">
    <property type="protein sequence ID" value="WND03824.1"/>
    <property type="molecule type" value="Genomic_DNA"/>
</dbReference>
<feature type="region of interest" description="Disordered" evidence="1">
    <location>
        <begin position="394"/>
        <end position="419"/>
    </location>
</feature>
<dbReference type="AlphaFoldDB" id="A0AA52EKC6"/>
<dbReference type="RefSeq" id="WP_310799688.1">
    <property type="nucleotide sequence ID" value="NZ_CP123872.1"/>
</dbReference>
<evidence type="ECO:0000313" key="2">
    <source>
        <dbReference type="EMBL" id="WND03824.1"/>
    </source>
</evidence>
<dbReference type="KEGG" id="tmk:QGN29_05480"/>
<sequence>MTTDSTSNNVSQDFEIDPLWQEISDGKDNFFVTEITQDLTHYAAGQSLLSSAAYFWATIQDDEGHGPFIPAFSKLTPEALSPFKANSILLMNTESGWIIRFVGENLSRTLGGQFNPGVNIKELDNHNSLEMLDRTLSEMLDKPALYAAKTVIGDINIHALVMPLTKAENRVDFALCILDQVTLDQDEGAVPSTEVINELGGLLATCQDNAAVVAAIPGNAHDHLYQALATTLGFYETSLNTPNALAVLLAEHELKSQERAPFTPILKLVFGKQYDKTRLTEYAAALSYAWRQGQHADSFVEFIKSESGGIKGCVKKERFERRKQRGAFNASSLDSAHEALHKLPDMPLDKLPTDKAFSLAVVRRNQDGSSSIIAPYAATETVLETAIKRTARLMKDGTLKPRSQPNPDKISAQSQEVDE</sequence>